<accession>A0A822ZHU8</accession>
<evidence type="ECO:0000313" key="1">
    <source>
        <dbReference type="EMBL" id="DAD43231.1"/>
    </source>
</evidence>
<dbReference type="Proteomes" id="UP000607653">
    <property type="component" value="Unassembled WGS sequence"/>
</dbReference>
<sequence>MEDNKCQDSPEELPPLLKYIASETVSGFDNIEECGILNNHHSTTNTPTSSPVCILAKATAFQRQEGASQVTNSERLHSFSISMPSSPLGIHLESNRKVILMGNDKMFVSSKNPNIRATSVDVNNKQAKQAKFHSQPILGIAYVDAISSRKVSDPSEGQLRNIPRRIDEFKDKRYDSFRTWSGRL</sequence>
<comment type="caution">
    <text evidence="1">The sequence shown here is derived from an EMBL/GenBank/DDBJ whole genome shotgun (WGS) entry which is preliminary data.</text>
</comment>
<protein>
    <submittedName>
        <fullName evidence="1">Uncharacterized protein</fullName>
    </submittedName>
</protein>
<dbReference type="AlphaFoldDB" id="A0A822ZHU8"/>
<organism evidence="1 2">
    <name type="scientific">Nelumbo nucifera</name>
    <name type="common">Sacred lotus</name>
    <dbReference type="NCBI Taxonomy" id="4432"/>
    <lineage>
        <taxon>Eukaryota</taxon>
        <taxon>Viridiplantae</taxon>
        <taxon>Streptophyta</taxon>
        <taxon>Embryophyta</taxon>
        <taxon>Tracheophyta</taxon>
        <taxon>Spermatophyta</taxon>
        <taxon>Magnoliopsida</taxon>
        <taxon>Proteales</taxon>
        <taxon>Nelumbonaceae</taxon>
        <taxon>Nelumbo</taxon>
    </lineage>
</organism>
<keyword evidence="2" id="KW-1185">Reference proteome</keyword>
<evidence type="ECO:0000313" key="2">
    <source>
        <dbReference type="Proteomes" id="UP000607653"/>
    </source>
</evidence>
<reference evidence="1 2" key="1">
    <citation type="journal article" date="2020" name="Mol. Biol. Evol.">
        <title>Distinct Expression and Methylation Patterns for Genes with Different Fates following a Single Whole-Genome Duplication in Flowering Plants.</title>
        <authorList>
            <person name="Shi T."/>
            <person name="Rahmani R.S."/>
            <person name="Gugger P.F."/>
            <person name="Wang M."/>
            <person name="Li H."/>
            <person name="Zhang Y."/>
            <person name="Li Z."/>
            <person name="Wang Q."/>
            <person name="Van de Peer Y."/>
            <person name="Marchal K."/>
            <person name="Chen J."/>
        </authorList>
    </citation>
    <scope>NUCLEOTIDE SEQUENCE [LARGE SCALE GENOMIC DNA]</scope>
    <source>
        <tissue evidence="1">Leaf</tissue>
    </source>
</reference>
<name>A0A822ZHU8_NELNU</name>
<proteinExistence type="predicted"/>
<dbReference type="EMBL" id="DUZY01000006">
    <property type="protein sequence ID" value="DAD43231.1"/>
    <property type="molecule type" value="Genomic_DNA"/>
</dbReference>
<gene>
    <name evidence="1" type="ORF">HUJ06_001461</name>
</gene>